<feature type="compositionally biased region" description="Low complexity" evidence="1">
    <location>
        <begin position="45"/>
        <end position="57"/>
    </location>
</feature>
<dbReference type="AlphaFoldDB" id="A0A165CWB7"/>
<evidence type="ECO:0000256" key="1">
    <source>
        <dbReference type="SAM" id="MobiDB-lite"/>
    </source>
</evidence>
<dbReference type="InParanoid" id="A0A165CWB7"/>
<feature type="compositionally biased region" description="Pro residues" evidence="1">
    <location>
        <begin position="58"/>
        <end position="96"/>
    </location>
</feature>
<feature type="region of interest" description="Disordered" evidence="1">
    <location>
        <begin position="28"/>
        <end position="123"/>
    </location>
</feature>
<reference evidence="2 3" key="1">
    <citation type="journal article" date="2016" name="Mol. Biol. Evol.">
        <title>Comparative Genomics of Early-Diverging Mushroom-Forming Fungi Provides Insights into the Origins of Lignocellulose Decay Capabilities.</title>
        <authorList>
            <person name="Nagy L.G."/>
            <person name="Riley R."/>
            <person name="Tritt A."/>
            <person name="Adam C."/>
            <person name="Daum C."/>
            <person name="Floudas D."/>
            <person name="Sun H."/>
            <person name="Yadav J.S."/>
            <person name="Pangilinan J."/>
            <person name="Larsson K.H."/>
            <person name="Matsuura K."/>
            <person name="Barry K."/>
            <person name="Labutti K."/>
            <person name="Kuo R."/>
            <person name="Ohm R.A."/>
            <person name="Bhattacharya S.S."/>
            <person name="Shirouzu T."/>
            <person name="Yoshinaga Y."/>
            <person name="Martin F.M."/>
            <person name="Grigoriev I.V."/>
            <person name="Hibbett D.S."/>
        </authorList>
    </citation>
    <scope>NUCLEOTIDE SEQUENCE [LARGE SCALE GENOMIC DNA]</scope>
    <source>
        <strain evidence="2 3">HHB12733</strain>
    </source>
</reference>
<keyword evidence="3" id="KW-1185">Reference proteome</keyword>
<organism evidence="2 3">
    <name type="scientific">Calocera cornea HHB12733</name>
    <dbReference type="NCBI Taxonomy" id="1353952"/>
    <lineage>
        <taxon>Eukaryota</taxon>
        <taxon>Fungi</taxon>
        <taxon>Dikarya</taxon>
        <taxon>Basidiomycota</taxon>
        <taxon>Agaricomycotina</taxon>
        <taxon>Dacrymycetes</taxon>
        <taxon>Dacrymycetales</taxon>
        <taxon>Dacrymycetaceae</taxon>
        <taxon>Calocera</taxon>
    </lineage>
</organism>
<accession>A0A165CWB7</accession>
<gene>
    <name evidence="2" type="ORF">CALCODRAFT_503382</name>
</gene>
<proteinExistence type="predicted"/>
<protein>
    <submittedName>
        <fullName evidence="2">Uncharacterized protein</fullName>
    </submittedName>
</protein>
<evidence type="ECO:0000313" key="3">
    <source>
        <dbReference type="Proteomes" id="UP000076842"/>
    </source>
</evidence>
<sequence>MRGWDGVCAPDCRMRCWDGISFTVGTPHQKGIASRPSSPPTLHIPSLASLLPSSGGQAPPPPPPPLPSAYINSPPPPSSPSPTPPHPTPPHLPPALPRSARYPPGNERCPNHPTPQTASRCSSAVVVNKPGVVVLDRRKSPPRQAI</sequence>
<dbReference type="Proteomes" id="UP000076842">
    <property type="component" value="Unassembled WGS sequence"/>
</dbReference>
<dbReference type="EMBL" id="KV424103">
    <property type="protein sequence ID" value="KZT51532.1"/>
    <property type="molecule type" value="Genomic_DNA"/>
</dbReference>
<evidence type="ECO:0000313" key="2">
    <source>
        <dbReference type="EMBL" id="KZT51532.1"/>
    </source>
</evidence>
<name>A0A165CWB7_9BASI</name>